<organism evidence="2">
    <name type="scientific">Nakamurella sp. A5-74</name>
    <dbReference type="NCBI Taxonomy" id="3158264"/>
    <lineage>
        <taxon>Bacteria</taxon>
        <taxon>Bacillati</taxon>
        <taxon>Actinomycetota</taxon>
        <taxon>Actinomycetes</taxon>
        <taxon>Nakamurellales</taxon>
        <taxon>Nakamurellaceae</taxon>
        <taxon>Nakamurella</taxon>
    </lineage>
</organism>
<evidence type="ECO:0008006" key="3">
    <source>
        <dbReference type="Google" id="ProtNLM"/>
    </source>
</evidence>
<gene>
    <name evidence="2" type="ORF">ABLG96_03280</name>
</gene>
<dbReference type="RefSeq" id="WP_353649996.1">
    <property type="nucleotide sequence ID" value="NZ_CP159218.1"/>
</dbReference>
<dbReference type="EMBL" id="CP159218">
    <property type="protein sequence ID" value="XCG64383.1"/>
    <property type="molecule type" value="Genomic_DNA"/>
</dbReference>
<reference evidence="2" key="1">
    <citation type="submission" date="2024-05" db="EMBL/GenBank/DDBJ databases">
        <authorList>
            <person name="Cai S.Y."/>
            <person name="Jin L.M."/>
            <person name="Li H.R."/>
        </authorList>
    </citation>
    <scope>NUCLEOTIDE SEQUENCE</scope>
    <source>
        <strain evidence="2">A5-74</strain>
    </source>
</reference>
<feature type="compositionally biased region" description="Basic and acidic residues" evidence="1">
    <location>
        <begin position="27"/>
        <end position="36"/>
    </location>
</feature>
<feature type="region of interest" description="Disordered" evidence="1">
    <location>
        <begin position="1"/>
        <end position="53"/>
    </location>
</feature>
<proteinExistence type="predicted"/>
<name>A0AAU8DSP1_9ACTN</name>
<sequence>MTSMSDDPRDDADATKQAESEDAADVGMKDPTDTDHPTGSQQAEENKATESPS</sequence>
<accession>A0AAU8DSP1</accession>
<protein>
    <recommendedName>
        <fullName evidence="3">Autophagy-related protein 2</fullName>
    </recommendedName>
</protein>
<evidence type="ECO:0000313" key="2">
    <source>
        <dbReference type="EMBL" id="XCG64383.1"/>
    </source>
</evidence>
<feature type="compositionally biased region" description="Basic and acidic residues" evidence="1">
    <location>
        <begin position="44"/>
        <end position="53"/>
    </location>
</feature>
<dbReference type="AlphaFoldDB" id="A0AAU8DSP1"/>
<evidence type="ECO:0000256" key="1">
    <source>
        <dbReference type="SAM" id="MobiDB-lite"/>
    </source>
</evidence>